<dbReference type="InterPro" id="IPR004045">
    <property type="entry name" value="Glutathione_S-Trfase_N"/>
</dbReference>
<dbReference type="Gene3D" id="3.40.30.10">
    <property type="entry name" value="Glutaredoxin"/>
    <property type="match status" value="1"/>
</dbReference>
<evidence type="ECO:0000313" key="8">
    <source>
        <dbReference type="Proteomes" id="UP000237271"/>
    </source>
</evidence>
<sequence>MSLTLYANFISQPSRAVIWALKIKDVDFELVEMKTGSAVFKSDEFKAINPNCLVPAVKDGDFVLTEGMAILQYLGDKYWTGPKDLYPKDAKVRAKINEFLHWHHTNTRLFTLNIFRPEIAKSVNNATPKDLAALEEKDALVAKEFNLLETFLANNDYIAHTDFPTIADFAAYCEIDQLEFMGFEFSKYPKVSAWIARMKAMNFHDEVHQQLKEFVEKLNLRSYQS</sequence>
<dbReference type="InterPro" id="IPR051369">
    <property type="entry name" value="GST_Theta"/>
</dbReference>
<evidence type="ECO:0000256" key="2">
    <source>
        <dbReference type="ARBA" id="ARBA00022490"/>
    </source>
</evidence>
<evidence type="ECO:0000259" key="6">
    <source>
        <dbReference type="PROSITE" id="PS50405"/>
    </source>
</evidence>
<dbReference type="InterPro" id="IPR004046">
    <property type="entry name" value="GST_C"/>
</dbReference>
<dbReference type="InterPro" id="IPR040079">
    <property type="entry name" value="Glutathione_S-Trfase"/>
</dbReference>
<reference evidence="7 8" key="1">
    <citation type="journal article" date="2017" name="Genome Biol. Evol.">
        <title>Phytophthora megakarya and P. palmivora, closely related causal agents of cacao black pod rot, underwent increases in genome sizes and gene numbers by different mechanisms.</title>
        <authorList>
            <person name="Ali S.S."/>
            <person name="Shao J."/>
            <person name="Lary D.J."/>
            <person name="Kronmiller B."/>
            <person name="Shen D."/>
            <person name="Strem M.D."/>
            <person name="Amoako-Attah I."/>
            <person name="Akrofi A.Y."/>
            <person name="Begoude B.A."/>
            <person name="Ten Hoopen G.M."/>
            <person name="Coulibaly K."/>
            <person name="Kebe B.I."/>
            <person name="Melnick R.L."/>
            <person name="Guiltinan M.J."/>
            <person name="Tyler B.M."/>
            <person name="Meinhardt L.W."/>
            <person name="Bailey B.A."/>
        </authorList>
    </citation>
    <scope>NUCLEOTIDE SEQUENCE [LARGE SCALE GENOMIC DNA]</scope>
    <source>
        <strain evidence="8">sbr112.9</strain>
    </source>
</reference>
<protein>
    <submittedName>
        <fullName evidence="7">Glutathione transferase, theta class</fullName>
    </submittedName>
</protein>
<dbReference type="AlphaFoldDB" id="A0A2P4WXA9"/>
<dbReference type="SFLD" id="SFLDS00019">
    <property type="entry name" value="Glutathione_Transferase_(cytos"/>
    <property type="match status" value="1"/>
</dbReference>
<dbReference type="Pfam" id="PF02798">
    <property type="entry name" value="GST_N"/>
    <property type="match status" value="1"/>
</dbReference>
<evidence type="ECO:0000256" key="4">
    <source>
        <dbReference type="RuleBase" id="RU003494"/>
    </source>
</evidence>
<accession>A0A2P4WXA9</accession>
<dbReference type="GO" id="GO:0006749">
    <property type="term" value="P:glutathione metabolic process"/>
    <property type="evidence" value="ECO:0007669"/>
    <property type="project" value="TreeGrafter"/>
</dbReference>
<name>A0A2P4WXA9_9STRA</name>
<dbReference type="EMBL" id="NCKW01020446">
    <property type="protein sequence ID" value="POM57921.1"/>
    <property type="molecule type" value="Genomic_DNA"/>
</dbReference>
<feature type="domain" description="GST C-terminal" evidence="6">
    <location>
        <begin position="89"/>
        <end position="218"/>
    </location>
</feature>
<dbReference type="FunFam" id="3.40.30.10:FF:000295">
    <property type="entry name" value="Glutathione S-transferase unclassified 1"/>
    <property type="match status" value="1"/>
</dbReference>
<comment type="caution">
    <text evidence="7">The sequence shown here is derived from an EMBL/GenBank/DDBJ whole genome shotgun (WGS) entry which is preliminary data.</text>
</comment>
<dbReference type="Gene3D" id="1.20.1050.10">
    <property type="match status" value="1"/>
</dbReference>
<dbReference type="OrthoDB" id="2309723at2759"/>
<dbReference type="InterPro" id="IPR010987">
    <property type="entry name" value="Glutathione-S-Trfase_C-like"/>
</dbReference>
<evidence type="ECO:0000259" key="5">
    <source>
        <dbReference type="PROSITE" id="PS50404"/>
    </source>
</evidence>
<dbReference type="PROSITE" id="PS50404">
    <property type="entry name" value="GST_NTER"/>
    <property type="match status" value="1"/>
</dbReference>
<organism evidence="7 8">
    <name type="scientific">Phytophthora palmivora</name>
    <dbReference type="NCBI Taxonomy" id="4796"/>
    <lineage>
        <taxon>Eukaryota</taxon>
        <taxon>Sar</taxon>
        <taxon>Stramenopiles</taxon>
        <taxon>Oomycota</taxon>
        <taxon>Peronosporomycetes</taxon>
        <taxon>Peronosporales</taxon>
        <taxon>Peronosporaceae</taxon>
        <taxon>Phytophthora</taxon>
    </lineage>
</organism>
<proteinExistence type="inferred from homology"/>
<dbReference type="Pfam" id="PF00043">
    <property type="entry name" value="GST_C"/>
    <property type="match status" value="1"/>
</dbReference>
<dbReference type="InterPro" id="IPR036282">
    <property type="entry name" value="Glutathione-S-Trfase_C_sf"/>
</dbReference>
<gene>
    <name evidence="7" type="ORF">PHPALM_37508</name>
</gene>
<dbReference type="PANTHER" id="PTHR43917">
    <property type="match status" value="1"/>
</dbReference>
<evidence type="ECO:0000256" key="1">
    <source>
        <dbReference type="ARBA" id="ARBA00004496"/>
    </source>
</evidence>
<comment type="subcellular location">
    <subcellularLocation>
        <location evidence="1">Cytoplasm</location>
    </subcellularLocation>
</comment>
<dbReference type="SUPFAM" id="SSF52833">
    <property type="entry name" value="Thioredoxin-like"/>
    <property type="match status" value="1"/>
</dbReference>
<evidence type="ECO:0000256" key="3">
    <source>
        <dbReference type="ARBA" id="ARBA00022679"/>
    </source>
</evidence>
<dbReference type="SFLD" id="SFLDG00358">
    <property type="entry name" value="Main_(cytGST)"/>
    <property type="match status" value="1"/>
</dbReference>
<dbReference type="PROSITE" id="PS50405">
    <property type="entry name" value="GST_CTER"/>
    <property type="match status" value="1"/>
</dbReference>
<keyword evidence="8" id="KW-1185">Reference proteome</keyword>
<dbReference type="GO" id="GO:0005737">
    <property type="term" value="C:cytoplasm"/>
    <property type="evidence" value="ECO:0007669"/>
    <property type="project" value="UniProtKB-SubCell"/>
</dbReference>
<dbReference type="SUPFAM" id="SSF47616">
    <property type="entry name" value="GST C-terminal domain-like"/>
    <property type="match status" value="1"/>
</dbReference>
<dbReference type="InterPro" id="IPR036249">
    <property type="entry name" value="Thioredoxin-like_sf"/>
</dbReference>
<feature type="domain" description="GST N-terminal" evidence="5">
    <location>
        <begin position="1"/>
        <end position="82"/>
    </location>
</feature>
<dbReference type="GO" id="GO:0004364">
    <property type="term" value="F:glutathione transferase activity"/>
    <property type="evidence" value="ECO:0007669"/>
    <property type="project" value="TreeGrafter"/>
</dbReference>
<comment type="similarity">
    <text evidence="4">Belongs to the GST superfamily.</text>
</comment>
<dbReference type="PANTHER" id="PTHR43917:SF8">
    <property type="entry name" value="GH16740P-RELATED"/>
    <property type="match status" value="1"/>
</dbReference>
<keyword evidence="2" id="KW-0963">Cytoplasm</keyword>
<dbReference type="FunFam" id="1.20.1050.10:FF:000039">
    <property type="entry name" value="Glutathione S-transferase theta-1"/>
    <property type="match status" value="1"/>
</dbReference>
<keyword evidence="3 7" id="KW-0808">Transferase</keyword>
<dbReference type="Proteomes" id="UP000237271">
    <property type="component" value="Unassembled WGS sequence"/>
</dbReference>
<evidence type="ECO:0000313" key="7">
    <source>
        <dbReference type="EMBL" id="POM57921.1"/>
    </source>
</evidence>